<dbReference type="InterPro" id="IPR010998">
    <property type="entry name" value="Integrase_recombinase_N"/>
</dbReference>
<dbReference type="GO" id="GO:0003677">
    <property type="term" value="F:DNA binding"/>
    <property type="evidence" value="ECO:0007669"/>
    <property type="project" value="UniProtKB-KW"/>
</dbReference>
<proteinExistence type="predicted"/>
<dbReference type="EMBL" id="SNRY01005827">
    <property type="protein sequence ID" value="KAA6314011.1"/>
    <property type="molecule type" value="Genomic_DNA"/>
</dbReference>
<organism evidence="3">
    <name type="scientific">termite gut metagenome</name>
    <dbReference type="NCBI Taxonomy" id="433724"/>
    <lineage>
        <taxon>unclassified sequences</taxon>
        <taxon>metagenomes</taxon>
        <taxon>organismal metagenomes</taxon>
    </lineage>
</organism>
<evidence type="ECO:0000259" key="2">
    <source>
        <dbReference type="Pfam" id="PF13102"/>
    </source>
</evidence>
<keyword evidence="1" id="KW-0238">DNA-binding</keyword>
<dbReference type="AlphaFoldDB" id="A0A5J4PYS2"/>
<sequence>MPTFKAEIQKHQKRADGTYNVKIRITHGGKAVRIATPFYVSKEDVIKSLKIKNQIIIDKTDELIKRYRDECNDLHLQYRDMSASEIAIHLKNLSKRKDTENGIDFIAFARSWIDRNKDKKGVKNYTFAINSLVKYIEADKLNILDINFKFLTGYEDYINKQKEEKNKQALERGERITTNRALSLYLGSIRHLHNEAKREYNDEDIGKILIPMSPFSKFTIPKLEATRKRAIDATLIKQIYLLPDKTTYAGENRGSLYNLARDMFILSFCLLGMNSIDIFTCKNIKENVIRGLLKLSILRFKIGTEPKSI</sequence>
<reference evidence="3" key="1">
    <citation type="submission" date="2019-03" db="EMBL/GenBank/DDBJ databases">
        <title>Single cell metagenomics reveals metabolic interactions within the superorganism composed of flagellate Streblomastix strix and complex community of Bacteroidetes bacteria on its surface.</title>
        <authorList>
            <person name="Treitli S.C."/>
            <person name="Kolisko M."/>
            <person name="Husnik F."/>
            <person name="Keeling P."/>
            <person name="Hampl V."/>
        </authorList>
    </citation>
    <scope>NUCLEOTIDE SEQUENCE</scope>
    <source>
        <strain evidence="3">STM</strain>
    </source>
</reference>
<gene>
    <name evidence="3" type="ORF">EZS27_035309</name>
</gene>
<evidence type="ECO:0000256" key="1">
    <source>
        <dbReference type="ARBA" id="ARBA00023125"/>
    </source>
</evidence>
<comment type="caution">
    <text evidence="3">The sequence shown here is derived from an EMBL/GenBank/DDBJ whole genome shotgun (WGS) entry which is preliminary data.</text>
</comment>
<accession>A0A5J4PYS2</accession>
<dbReference type="Pfam" id="PF13102">
    <property type="entry name" value="Phage_int_SAM_5"/>
    <property type="match status" value="1"/>
</dbReference>
<dbReference type="Gene3D" id="1.10.150.130">
    <property type="match status" value="1"/>
</dbReference>
<protein>
    <recommendedName>
        <fullName evidence="2">Phage integrase SAM-like domain-containing protein</fullName>
    </recommendedName>
</protein>
<evidence type="ECO:0000313" key="3">
    <source>
        <dbReference type="EMBL" id="KAA6314011.1"/>
    </source>
</evidence>
<name>A0A5J4PYS2_9ZZZZ</name>
<feature type="domain" description="Phage integrase SAM-like" evidence="2">
    <location>
        <begin position="105"/>
        <end position="199"/>
    </location>
</feature>
<dbReference type="InterPro" id="IPR025269">
    <property type="entry name" value="SAM-like_dom"/>
</dbReference>